<protein>
    <submittedName>
        <fullName evidence="2">Membrane protein</fullName>
    </submittedName>
</protein>
<keyword evidence="1" id="KW-0472">Membrane</keyword>
<evidence type="ECO:0000313" key="2">
    <source>
        <dbReference type="EMBL" id="SUN45299.1"/>
    </source>
</evidence>
<dbReference type="Proteomes" id="UP000254461">
    <property type="component" value="Unassembled WGS sequence"/>
</dbReference>
<accession>A0A380JPZ7</accession>
<sequence>MNENTKRFTDPIVLEKIRAIEASPEHHQKLEQIKSDMSGNARKNNLGWLTMVMGAIILYGMVDRSLALFLIIFVGGLVWPRLKTFKTANELSYVDHFLLPVLQEALPDVKIDYYSGIELSLLKLATPSSRWYDSNCHIIFGDDMQTEFCNLYAYHEEKENDNWHRVTDFNGQVLLAKYHTAIKGYIRIVPTQKGFLGREKVHSGYKAKLKGEVQLEMEDIRFNETYNVYCTDELSARMLLNPYMLAVLDEWREEMPVAVYMNGDTVVVSFYSGQQLLKTPSSRGAIEKLSLSSEYENIQDKLVKMYRLLDTLNHQL</sequence>
<evidence type="ECO:0000313" key="3">
    <source>
        <dbReference type="Proteomes" id="UP000254461"/>
    </source>
</evidence>
<evidence type="ECO:0000256" key="1">
    <source>
        <dbReference type="SAM" id="Phobius"/>
    </source>
</evidence>
<keyword evidence="1" id="KW-0812">Transmembrane</keyword>
<reference evidence="2 3" key="1">
    <citation type="submission" date="2018-06" db="EMBL/GenBank/DDBJ databases">
        <authorList>
            <consortium name="Pathogen Informatics"/>
            <person name="Doyle S."/>
        </authorList>
    </citation>
    <scope>NUCLEOTIDE SEQUENCE [LARGE SCALE GENOMIC DNA]</scope>
    <source>
        <strain evidence="2 3">NCTC12092</strain>
    </source>
</reference>
<dbReference type="AlphaFoldDB" id="A0A380JPZ7"/>
<dbReference type="InterPro" id="IPR021484">
    <property type="entry name" value="DUF3137"/>
</dbReference>
<dbReference type="Pfam" id="PF11335">
    <property type="entry name" value="DUF3137"/>
    <property type="match status" value="1"/>
</dbReference>
<keyword evidence="1" id="KW-1133">Transmembrane helix</keyword>
<organism evidence="2 3">
    <name type="scientific">Streptococcus equi subsp. equi</name>
    <dbReference type="NCBI Taxonomy" id="148942"/>
    <lineage>
        <taxon>Bacteria</taxon>
        <taxon>Bacillati</taxon>
        <taxon>Bacillota</taxon>
        <taxon>Bacilli</taxon>
        <taxon>Lactobacillales</taxon>
        <taxon>Streptococcaceae</taxon>
        <taxon>Streptococcus</taxon>
    </lineage>
</organism>
<dbReference type="EMBL" id="UHFF01000002">
    <property type="protein sequence ID" value="SUN45299.1"/>
    <property type="molecule type" value="Genomic_DNA"/>
</dbReference>
<feature type="transmembrane region" description="Helical" evidence="1">
    <location>
        <begin position="46"/>
        <end position="79"/>
    </location>
</feature>
<gene>
    <name evidence="2" type="ORF">NCTC12092_00436</name>
</gene>
<proteinExistence type="predicted"/>
<name>A0A380JPZ7_9STRE</name>
<dbReference type="RefSeq" id="WP_115250652.1">
    <property type="nucleotide sequence ID" value="NZ_UHFF01000002.1"/>
</dbReference>